<accession>A0ABN5DFH9</accession>
<evidence type="ECO:0000313" key="2">
    <source>
        <dbReference type="Proteomes" id="UP000218891"/>
    </source>
</evidence>
<evidence type="ECO:0000313" key="1">
    <source>
        <dbReference type="EMBL" id="ATG35774.1"/>
    </source>
</evidence>
<name>A0ABN5DFH9_9RHOB</name>
<reference evidence="1 2" key="3">
    <citation type="journal article" date="2017" name="Int. J. Syst. Evol. Microbiol.">
        <title>Adaptation of Surface-Associated Bacteria to the Open Ocean: A Genomically Distinct Subpopulation of Phaeobacter gallaeciensis Colonizes Pacific Mesozooplankton.</title>
        <authorList>
            <person name="Freese H.M."/>
            <person name="Methner A."/>
            <person name="Overmann J."/>
        </authorList>
    </citation>
    <scope>NUCLEOTIDE SEQUENCE [LARGE SCALE GENOMIC DNA]</scope>
    <source>
        <strain evidence="1 2">P36</strain>
    </source>
</reference>
<organism evidence="1 2">
    <name type="scientific">Phaeobacter piscinae</name>
    <dbReference type="NCBI Taxonomy" id="1580596"/>
    <lineage>
        <taxon>Bacteria</taxon>
        <taxon>Pseudomonadati</taxon>
        <taxon>Pseudomonadota</taxon>
        <taxon>Alphaproteobacteria</taxon>
        <taxon>Rhodobacterales</taxon>
        <taxon>Roseobacteraceae</taxon>
        <taxon>Phaeobacter</taxon>
    </lineage>
</organism>
<reference evidence="1 2" key="1">
    <citation type="journal article" date="2017" name="Front. Microbiol.">
        <title>Phaeobacter piscinae sp. nov., a species of the Roseobacter group and potential aquaculture probiont.</title>
        <authorList>
            <person name="Sonnenschein E.C."/>
            <person name="Phippen C.B.W."/>
            <person name="Nielsen K.F."/>
            <person name="Mateiu R.V."/>
            <person name="Melchiorsen J."/>
            <person name="Gram L."/>
            <person name="Overmann J."/>
            <person name="Freese H.M."/>
        </authorList>
    </citation>
    <scope>NUCLEOTIDE SEQUENCE [LARGE SCALE GENOMIC DNA]</scope>
    <source>
        <strain evidence="1 2">P36</strain>
    </source>
</reference>
<proteinExistence type="predicted"/>
<sequence>MGLLCGQGCSGFPAGLVDINTVRGDKSGYDAEICSSSLNIALKGRPRRHVPVDGSKAGCDVADVAKAAWDIERVWAKKKAEH</sequence>
<reference evidence="1 2" key="2">
    <citation type="journal article" date="2017" name="Genome Biol. Evol.">
        <title>Trajectories and Drivers of Genome Evolution in Surface-Associated Marine Phaeobacter.</title>
        <authorList>
            <person name="Freese H.M."/>
            <person name="Sikorski J."/>
            <person name="Bunk B."/>
            <person name="Scheuner C."/>
            <person name="Meier-Kolthoff J.P."/>
            <person name="Sproer C."/>
            <person name="Gram L."/>
            <person name="Overmann J."/>
        </authorList>
    </citation>
    <scope>NUCLEOTIDE SEQUENCE [LARGE SCALE GENOMIC DNA]</scope>
    <source>
        <strain evidence="1 2">P36</strain>
    </source>
</reference>
<dbReference type="Proteomes" id="UP000218891">
    <property type="component" value="Chromosome"/>
</dbReference>
<dbReference type="EMBL" id="CP010643">
    <property type="protein sequence ID" value="ATG35774.1"/>
    <property type="molecule type" value="Genomic_DNA"/>
</dbReference>
<protein>
    <submittedName>
        <fullName evidence="1">Uncharacterized protein</fullName>
    </submittedName>
</protein>
<keyword evidence="2" id="KW-1185">Reference proteome</keyword>
<reference evidence="1 2" key="4">
    <citation type="journal article" date="2018" name="Environ. Microbiol. Rep.">
        <title>Phylogenetic distribution of roseobacticides in the Roseobacter group and their effect on microalgae.</title>
        <authorList>
            <person name="Sonnenschein E.C."/>
            <person name="Phippen C.B."/>
            <person name="Bentzon-Tilia M."/>
            <person name="Rasmussen S.A."/>
            <person name="Nielsen K.F."/>
            <person name="Gram L."/>
        </authorList>
    </citation>
    <scope>NUCLEOTIDE SEQUENCE [LARGE SCALE GENOMIC DNA]</scope>
    <source>
        <strain evidence="1 2">P36</strain>
    </source>
</reference>
<gene>
    <name evidence="1" type="ORF">PhaeoP36_01632</name>
</gene>